<feature type="non-terminal residue" evidence="2">
    <location>
        <position position="114"/>
    </location>
</feature>
<keyword evidence="3" id="KW-1185">Reference proteome</keyword>
<reference evidence="2" key="1">
    <citation type="submission" date="2022-03" db="EMBL/GenBank/DDBJ databases">
        <authorList>
            <person name="Alioto T."/>
            <person name="Alioto T."/>
            <person name="Gomez Garrido J."/>
        </authorList>
    </citation>
    <scope>NUCLEOTIDE SEQUENCE</scope>
</reference>
<sequence length="114" mass="12959">MADELPEHGRELHRPVTGESSMVKGILQRLDKLFEQFWHRIEARKQNSHPQQQGRRQSERSHAGPGSHVGKAPSKASAHPRPNPPRRRATPVTAVKHASLRHNHGTRTQRRTTP</sequence>
<protein>
    <submittedName>
        <fullName evidence="2">Uncharacterized protein</fullName>
    </submittedName>
</protein>
<feature type="region of interest" description="Disordered" evidence="1">
    <location>
        <begin position="1"/>
        <end position="23"/>
    </location>
</feature>
<feature type="compositionally biased region" description="Basic residues" evidence="1">
    <location>
        <begin position="98"/>
        <end position="114"/>
    </location>
</feature>
<accession>A0AAD1R9E3</accession>
<evidence type="ECO:0000256" key="1">
    <source>
        <dbReference type="SAM" id="MobiDB-lite"/>
    </source>
</evidence>
<feature type="compositionally biased region" description="Basic and acidic residues" evidence="1">
    <location>
        <begin position="1"/>
        <end position="16"/>
    </location>
</feature>
<dbReference type="Proteomes" id="UP001295444">
    <property type="component" value="Chromosome 02"/>
</dbReference>
<feature type="region of interest" description="Disordered" evidence="1">
    <location>
        <begin position="41"/>
        <end position="114"/>
    </location>
</feature>
<proteinExistence type="predicted"/>
<gene>
    <name evidence="2" type="ORF">PECUL_23A047114</name>
</gene>
<organism evidence="2 3">
    <name type="scientific">Pelobates cultripes</name>
    <name type="common">Western spadefoot toad</name>
    <dbReference type="NCBI Taxonomy" id="61616"/>
    <lineage>
        <taxon>Eukaryota</taxon>
        <taxon>Metazoa</taxon>
        <taxon>Chordata</taxon>
        <taxon>Craniata</taxon>
        <taxon>Vertebrata</taxon>
        <taxon>Euteleostomi</taxon>
        <taxon>Amphibia</taxon>
        <taxon>Batrachia</taxon>
        <taxon>Anura</taxon>
        <taxon>Pelobatoidea</taxon>
        <taxon>Pelobatidae</taxon>
        <taxon>Pelobates</taxon>
    </lineage>
</organism>
<evidence type="ECO:0000313" key="2">
    <source>
        <dbReference type="EMBL" id="CAH2245824.1"/>
    </source>
</evidence>
<dbReference type="AlphaFoldDB" id="A0AAD1R9E3"/>
<name>A0AAD1R9E3_PELCU</name>
<evidence type="ECO:0000313" key="3">
    <source>
        <dbReference type="Proteomes" id="UP001295444"/>
    </source>
</evidence>
<dbReference type="EMBL" id="OW240913">
    <property type="protein sequence ID" value="CAH2245824.1"/>
    <property type="molecule type" value="Genomic_DNA"/>
</dbReference>